<keyword evidence="2" id="KW-1185">Reference proteome</keyword>
<gene>
    <name evidence="1" type="ORF">F511_21446</name>
</gene>
<name>A0A2Z7C5B7_9LAMI</name>
<evidence type="ECO:0000313" key="2">
    <source>
        <dbReference type="Proteomes" id="UP000250235"/>
    </source>
</evidence>
<reference evidence="1 2" key="1">
    <citation type="journal article" date="2015" name="Proc. Natl. Acad. Sci. U.S.A.">
        <title>The resurrection genome of Boea hygrometrica: A blueprint for survival of dehydration.</title>
        <authorList>
            <person name="Xiao L."/>
            <person name="Yang G."/>
            <person name="Zhang L."/>
            <person name="Yang X."/>
            <person name="Zhao S."/>
            <person name="Ji Z."/>
            <person name="Zhou Q."/>
            <person name="Hu M."/>
            <person name="Wang Y."/>
            <person name="Chen M."/>
            <person name="Xu Y."/>
            <person name="Jin H."/>
            <person name="Xiao X."/>
            <person name="Hu G."/>
            <person name="Bao F."/>
            <person name="Hu Y."/>
            <person name="Wan P."/>
            <person name="Li L."/>
            <person name="Deng X."/>
            <person name="Kuang T."/>
            <person name="Xiang C."/>
            <person name="Zhu J.K."/>
            <person name="Oliver M.J."/>
            <person name="He Y."/>
        </authorList>
    </citation>
    <scope>NUCLEOTIDE SEQUENCE [LARGE SCALE GENOMIC DNA]</scope>
    <source>
        <strain evidence="2">cv. XS01</strain>
    </source>
</reference>
<dbReference type="Proteomes" id="UP000250235">
    <property type="component" value="Unassembled WGS sequence"/>
</dbReference>
<dbReference type="EMBL" id="KQ999408">
    <property type="protein sequence ID" value="KZV41669.1"/>
    <property type="molecule type" value="Genomic_DNA"/>
</dbReference>
<accession>A0A2Z7C5B7</accession>
<organism evidence="1 2">
    <name type="scientific">Dorcoceras hygrometricum</name>
    <dbReference type="NCBI Taxonomy" id="472368"/>
    <lineage>
        <taxon>Eukaryota</taxon>
        <taxon>Viridiplantae</taxon>
        <taxon>Streptophyta</taxon>
        <taxon>Embryophyta</taxon>
        <taxon>Tracheophyta</taxon>
        <taxon>Spermatophyta</taxon>
        <taxon>Magnoliopsida</taxon>
        <taxon>eudicotyledons</taxon>
        <taxon>Gunneridae</taxon>
        <taxon>Pentapetalae</taxon>
        <taxon>asterids</taxon>
        <taxon>lamiids</taxon>
        <taxon>Lamiales</taxon>
        <taxon>Gesneriaceae</taxon>
        <taxon>Didymocarpoideae</taxon>
        <taxon>Trichosporeae</taxon>
        <taxon>Loxocarpinae</taxon>
        <taxon>Dorcoceras</taxon>
    </lineage>
</organism>
<dbReference type="AlphaFoldDB" id="A0A2Z7C5B7"/>
<evidence type="ECO:0000313" key="1">
    <source>
        <dbReference type="EMBL" id="KZV41669.1"/>
    </source>
</evidence>
<sequence>MREMHFNAPEMIKEDLLCFFGCSRKGVELVGDLARALESSLSVSILYLSRAKPELGRLLSMLDYFTVGLLPELVEPFVPQWGSHLKGRPSKNKLKCRAGRAYVFA</sequence>
<protein>
    <submittedName>
        <fullName evidence="1">U-box domain-containing protein 52-like</fullName>
    </submittedName>
</protein>
<proteinExistence type="predicted"/>